<evidence type="ECO:0000256" key="4">
    <source>
        <dbReference type="ARBA" id="ARBA00022553"/>
    </source>
</evidence>
<keyword evidence="6 11" id="KW-0418">Kinase</keyword>
<feature type="transmembrane region" description="Helical" evidence="9">
    <location>
        <begin position="12"/>
        <end position="32"/>
    </location>
</feature>
<keyword evidence="9" id="KW-1133">Transmembrane helix</keyword>
<keyword evidence="9" id="KW-0812">Transmembrane</keyword>
<dbReference type="Gene3D" id="1.10.287.130">
    <property type="match status" value="1"/>
</dbReference>
<dbReference type="PANTHER" id="PTHR45453:SF1">
    <property type="entry name" value="PHOSPHATE REGULON SENSOR PROTEIN PHOR"/>
    <property type="match status" value="1"/>
</dbReference>
<dbReference type="GO" id="GO:0004721">
    <property type="term" value="F:phosphoprotein phosphatase activity"/>
    <property type="evidence" value="ECO:0007669"/>
    <property type="project" value="TreeGrafter"/>
</dbReference>
<evidence type="ECO:0000256" key="1">
    <source>
        <dbReference type="ARBA" id="ARBA00000085"/>
    </source>
</evidence>
<reference evidence="11" key="1">
    <citation type="submission" date="2019-11" db="EMBL/GenBank/DDBJ databases">
        <authorList>
            <person name="Feng L."/>
        </authorList>
    </citation>
    <scope>NUCLEOTIDE SEQUENCE</scope>
    <source>
        <strain evidence="11">FmagnaLFYP121</strain>
    </source>
</reference>
<dbReference type="InterPro" id="IPR003594">
    <property type="entry name" value="HATPase_dom"/>
</dbReference>
<evidence type="ECO:0000256" key="7">
    <source>
        <dbReference type="ARBA" id="ARBA00023012"/>
    </source>
</evidence>
<comment type="catalytic activity">
    <reaction evidence="1">
        <text>ATP + protein L-histidine = ADP + protein N-phospho-L-histidine.</text>
        <dbReference type="EC" id="2.7.13.3"/>
    </reaction>
</comment>
<dbReference type="InterPro" id="IPR050351">
    <property type="entry name" value="BphY/WalK/GraS-like"/>
</dbReference>
<gene>
    <name evidence="11" type="primary">senX3</name>
    <name evidence="11" type="ORF">FMLFYP121_00927</name>
</gene>
<organism evidence="11">
    <name type="scientific">Finegoldia magna</name>
    <name type="common">Peptostreptococcus magnus</name>
    <dbReference type="NCBI Taxonomy" id="1260"/>
    <lineage>
        <taxon>Bacteria</taxon>
        <taxon>Bacillati</taxon>
        <taxon>Bacillota</taxon>
        <taxon>Tissierellia</taxon>
        <taxon>Tissierellales</taxon>
        <taxon>Peptoniphilaceae</taxon>
        <taxon>Finegoldia</taxon>
    </lineage>
</organism>
<dbReference type="InterPro" id="IPR035965">
    <property type="entry name" value="PAS-like_dom_sf"/>
</dbReference>
<comment type="subcellular location">
    <subcellularLocation>
        <location evidence="2">Membrane</location>
    </subcellularLocation>
</comment>
<evidence type="ECO:0000256" key="5">
    <source>
        <dbReference type="ARBA" id="ARBA00022679"/>
    </source>
</evidence>
<evidence type="ECO:0000256" key="8">
    <source>
        <dbReference type="ARBA" id="ARBA00023136"/>
    </source>
</evidence>
<evidence type="ECO:0000256" key="9">
    <source>
        <dbReference type="SAM" id="Phobius"/>
    </source>
</evidence>
<evidence type="ECO:0000313" key="11">
    <source>
        <dbReference type="EMBL" id="VYT93413.1"/>
    </source>
</evidence>
<feature type="domain" description="Histidine kinase" evidence="10">
    <location>
        <begin position="357"/>
        <end position="568"/>
    </location>
</feature>
<dbReference type="PRINTS" id="PR00344">
    <property type="entry name" value="BCTRLSENSOR"/>
</dbReference>
<dbReference type="SUPFAM" id="SSF47384">
    <property type="entry name" value="Homodimeric domain of signal transducing histidine kinase"/>
    <property type="match status" value="1"/>
</dbReference>
<dbReference type="EC" id="2.7.13.3" evidence="3"/>
<name>A0A6N3ARB5_FINMA</name>
<dbReference type="Pfam" id="PF00512">
    <property type="entry name" value="HisKA"/>
    <property type="match status" value="1"/>
</dbReference>
<proteinExistence type="predicted"/>
<dbReference type="SUPFAM" id="SSF55874">
    <property type="entry name" value="ATPase domain of HSP90 chaperone/DNA topoisomerase II/histidine kinase"/>
    <property type="match status" value="1"/>
</dbReference>
<dbReference type="SUPFAM" id="SSF55785">
    <property type="entry name" value="PYP-like sensor domain (PAS domain)"/>
    <property type="match status" value="1"/>
</dbReference>
<keyword evidence="7" id="KW-0902">Two-component regulatory system</keyword>
<dbReference type="InterPro" id="IPR004358">
    <property type="entry name" value="Sig_transdc_His_kin-like_C"/>
</dbReference>
<accession>A0A6N3ARB5</accession>
<dbReference type="AlphaFoldDB" id="A0A6N3ARB5"/>
<dbReference type="PROSITE" id="PS50109">
    <property type="entry name" value="HIS_KIN"/>
    <property type="match status" value="1"/>
</dbReference>
<dbReference type="InterPro" id="IPR003661">
    <property type="entry name" value="HisK_dim/P_dom"/>
</dbReference>
<dbReference type="Gene3D" id="3.30.450.20">
    <property type="entry name" value="PAS domain"/>
    <property type="match status" value="1"/>
</dbReference>
<dbReference type="EMBL" id="CACRTP010000014">
    <property type="protein sequence ID" value="VYT93413.1"/>
    <property type="molecule type" value="Genomic_DNA"/>
</dbReference>
<dbReference type="InterPro" id="IPR036097">
    <property type="entry name" value="HisK_dim/P_sf"/>
</dbReference>
<dbReference type="FunFam" id="3.30.565.10:FF:000006">
    <property type="entry name" value="Sensor histidine kinase WalK"/>
    <property type="match status" value="1"/>
</dbReference>
<dbReference type="GO" id="GO:0016036">
    <property type="term" value="P:cellular response to phosphate starvation"/>
    <property type="evidence" value="ECO:0007669"/>
    <property type="project" value="TreeGrafter"/>
</dbReference>
<dbReference type="CDD" id="cd00082">
    <property type="entry name" value="HisKA"/>
    <property type="match status" value="1"/>
</dbReference>
<dbReference type="GO" id="GO:0005886">
    <property type="term" value="C:plasma membrane"/>
    <property type="evidence" value="ECO:0007669"/>
    <property type="project" value="TreeGrafter"/>
</dbReference>
<keyword evidence="4" id="KW-0597">Phosphoprotein</keyword>
<dbReference type="SMART" id="SM00387">
    <property type="entry name" value="HATPase_c"/>
    <property type="match status" value="1"/>
</dbReference>
<dbReference type="InterPro" id="IPR005467">
    <property type="entry name" value="His_kinase_dom"/>
</dbReference>
<keyword evidence="5 11" id="KW-0808">Transferase</keyword>
<dbReference type="PANTHER" id="PTHR45453">
    <property type="entry name" value="PHOSPHATE REGULON SENSOR PROTEIN PHOR"/>
    <property type="match status" value="1"/>
</dbReference>
<sequence>MMKRKIYTRISLVIIIALAVGLGLQTFIFYNYNKSKEETSLLREIQYVDSISDNSRDKTITNVKKFKRINPSNRFTIIDENGSVVYDTDTNVDSLDNHSNREEIQDARESKIGSITRKSDSFDKSMYYIAILQQNSDVLRVSCESSSFLKTILDLLPYTLLILALSLILLIDINRRQIRQILDPIETIANELDDNIVNDKESKLLEQPVYDELIPFINIIRRKNDTIKKYVDELEERSTTIKTITDNMREGLILLDKNMNVLSVNKSAEFLFGANDSKYEGRPFISLNRDLKIHSAIKNVISTKTAHHINIEMQGILLSMYIAPVLDEDTINGVLLFLVDESDKIKAEKRRREFSANVSHELKSPLTSINGYAEMIANNMVSPENVSKFATIIHQEGLRLLELIDNIIKLSKLDESEDNIEKSLFNPEKIIDEIVTSNQNKLDNKKIELVTDLQENCMIYGNENLIKEMIENLVTNAIKYNKISGKIKISIFKENDKTKIICEDTGIGIAEKYQTRVFERFFVVDKSRSSQESTGLGLSIIKHIVDIHNGSITLESKLDVGTKITITI</sequence>
<evidence type="ECO:0000256" key="2">
    <source>
        <dbReference type="ARBA" id="ARBA00004370"/>
    </source>
</evidence>
<dbReference type="Pfam" id="PF02518">
    <property type="entry name" value="HATPase_c"/>
    <property type="match status" value="1"/>
</dbReference>
<dbReference type="Gene3D" id="3.30.565.10">
    <property type="entry name" value="Histidine kinase-like ATPase, C-terminal domain"/>
    <property type="match status" value="1"/>
</dbReference>
<dbReference type="InterPro" id="IPR036890">
    <property type="entry name" value="HATPase_C_sf"/>
</dbReference>
<evidence type="ECO:0000256" key="6">
    <source>
        <dbReference type="ARBA" id="ARBA00022777"/>
    </source>
</evidence>
<evidence type="ECO:0000259" key="10">
    <source>
        <dbReference type="PROSITE" id="PS50109"/>
    </source>
</evidence>
<protein>
    <recommendedName>
        <fullName evidence="3">histidine kinase</fullName>
        <ecNumber evidence="3">2.7.13.3</ecNumber>
    </recommendedName>
</protein>
<keyword evidence="8 9" id="KW-0472">Membrane</keyword>
<dbReference type="GO" id="GO:0000155">
    <property type="term" value="F:phosphorelay sensor kinase activity"/>
    <property type="evidence" value="ECO:0007669"/>
    <property type="project" value="InterPro"/>
</dbReference>
<dbReference type="FunFam" id="1.10.287.130:FF:000001">
    <property type="entry name" value="Two-component sensor histidine kinase"/>
    <property type="match status" value="1"/>
</dbReference>
<evidence type="ECO:0000256" key="3">
    <source>
        <dbReference type="ARBA" id="ARBA00012438"/>
    </source>
</evidence>
<dbReference type="SMART" id="SM00388">
    <property type="entry name" value="HisKA"/>
    <property type="match status" value="1"/>
</dbReference>